<sequence length="119" mass="14020">MFFHILYLLPFVLAATSEVNLLHLEYFQFFGRMSALALAYDVQIEAIFYCVFFLQLARKVELLGSRREIELYPNGKDIVVDNKNMEYDDRGPVTNQCGNDRDNDSEVYESIDFQDREWT</sequence>
<organism evidence="1 2">
    <name type="scientific">Solanum commersonii</name>
    <name type="common">Commerson's wild potato</name>
    <name type="synonym">Commerson's nightshade</name>
    <dbReference type="NCBI Taxonomy" id="4109"/>
    <lineage>
        <taxon>Eukaryota</taxon>
        <taxon>Viridiplantae</taxon>
        <taxon>Streptophyta</taxon>
        <taxon>Embryophyta</taxon>
        <taxon>Tracheophyta</taxon>
        <taxon>Spermatophyta</taxon>
        <taxon>Magnoliopsida</taxon>
        <taxon>eudicotyledons</taxon>
        <taxon>Gunneridae</taxon>
        <taxon>Pentapetalae</taxon>
        <taxon>asterids</taxon>
        <taxon>lamiids</taxon>
        <taxon>Solanales</taxon>
        <taxon>Solanaceae</taxon>
        <taxon>Solanoideae</taxon>
        <taxon>Solaneae</taxon>
        <taxon>Solanum</taxon>
    </lineage>
</organism>
<keyword evidence="2" id="KW-1185">Reference proteome</keyword>
<proteinExistence type="predicted"/>
<dbReference type="AlphaFoldDB" id="A0A9J6B5T7"/>
<name>A0A9J6B5T7_SOLCO</name>
<protein>
    <submittedName>
        <fullName evidence="1">Uncharacterized protein</fullName>
    </submittedName>
</protein>
<evidence type="ECO:0000313" key="2">
    <source>
        <dbReference type="Proteomes" id="UP000824120"/>
    </source>
</evidence>
<reference evidence="1 2" key="1">
    <citation type="submission" date="2020-09" db="EMBL/GenBank/DDBJ databases">
        <title>De no assembly of potato wild relative species, Solanum commersonii.</title>
        <authorList>
            <person name="Cho K."/>
        </authorList>
    </citation>
    <scope>NUCLEOTIDE SEQUENCE [LARGE SCALE GENOMIC DNA]</scope>
    <source>
        <strain evidence="1">LZ3.2</strain>
        <tissue evidence="1">Leaf</tissue>
    </source>
</reference>
<dbReference type="InterPro" id="IPR035983">
    <property type="entry name" value="Hect_E3_ubiquitin_ligase"/>
</dbReference>
<dbReference type="SUPFAM" id="SSF56204">
    <property type="entry name" value="Hect, E3 ligase catalytic domain"/>
    <property type="match status" value="1"/>
</dbReference>
<dbReference type="EMBL" id="JACXVP010000001">
    <property type="protein sequence ID" value="KAG5632008.1"/>
    <property type="molecule type" value="Genomic_DNA"/>
</dbReference>
<comment type="caution">
    <text evidence="1">The sequence shown here is derived from an EMBL/GenBank/DDBJ whole genome shotgun (WGS) entry which is preliminary data.</text>
</comment>
<accession>A0A9J6B5T7</accession>
<dbReference type="Gene3D" id="3.90.1750.10">
    <property type="entry name" value="Hect, E3 ligase catalytic domains"/>
    <property type="match status" value="1"/>
</dbReference>
<dbReference type="GO" id="GO:0004842">
    <property type="term" value="F:ubiquitin-protein transferase activity"/>
    <property type="evidence" value="ECO:0007669"/>
    <property type="project" value="InterPro"/>
</dbReference>
<gene>
    <name evidence="1" type="ORF">H5410_003725</name>
</gene>
<evidence type="ECO:0000313" key="1">
    <source>
        <dbReference type="EMBL" id="KAG5632008.1"/>
    </source>
</evidence>
<dbReference type="Proteomes" id="UP000824120">
    <property type="component" value="Chromosome 1"/>
</dbReference>
<dbReference type="OrthoDB" id="8068875at2759"/>